<evidence type="ECO:0000256" key="3">
    <source>
        <dbReference type="SAM" id="SignalP"/>
    </source>
</evidence>
<gene>
    <name evidence="4" type="primary">Dwil\GK21498</name>
    <name evidence="4" type="ORF">Dwil_GK21498</name>
</gene>
<evidence type="ECO:0000313" key="5">
    <source>
        <dbReference type="Proteomes" id="UP000007798"/>
    </source>
</evidence>
<dbReference type="InterPro" id="IPR031311">
    <property type="entry name" value="CHIT_BIND_RR_consensus"/>
</dbReference>
<feature type="chain" id="PRO_5002815531" evidence="3">
    <location>
        <begin position="17"/>
        <end position="112"/>
    </location>
</feature>
<dbReference type="GO" id="GO:0062129">
    <property type="term" value="C:chitin-based extracellular matrix"/>
    <property type="evidence" value="ECO:0007669"/>
    <property type="project" value="TreeGrafter"/>
</dbReference>
<dbReference type="InParanoid" id="B4MQ32"/>
<dbReference type="Pfam" id="PF00379">
    <property type="entry name" value="Chitin_bind_4"/>
    <property type="match status" value="1"/>
</dbReference>
<dbReference type="HOGENOM" id="CLU_065450_3_1_1"/>
<keyword evidence="3" id="KW-0732">Signal</keyword>
<dbReference type="PhylomeDB" id="B4MQ32"/>
<dbReference type="PANTHER" id="PTHR10380">
    <property type="entry name" value="CUTICLE PROTEIN"/>
    <property type="match status" value="1"/>
</dbReference>
<keyword evidence="5" id="KW-1185">Reference proteome</keyword>
<feature type="signal peptide" evidence="3">
    <location>
        <begin position="1"/>
        <end position="16"/>
    </location>
</feature>
<evidence type="ECO:0000313" key="4">
    <source>
        <dbReference type="EMBL" id="EDW74221.1"/>
    </source>
</evidence>
<dbReference type="STRING" id="7260.B4MQ32"/>
<dbReference type="PANTHER" id="PTHR10380:SF237">
    <property type="entry name" value="CUTICULAR PROTEIN 65AU, ISOFORM A-RELATED"/>
    <property type="match status" value="1"/>
</dbReference>
<organism evidence="5">
    <name type="scientific">Drosophila willistoni</name>
    <name type="common">Fruit fly</name>
    <dbReference type="NCBI Taxonomy" id="7260"/>
    <lineage>
        <taxon>Eukaryota</taxon>
        <taxon>Metazoa</taxon>
        <taxon>Ecdysozoa</taxon>
        <taxon>Arthropoda</taxon>
        <taxon>Hexapoda</taxon>
        <taxon>Insecta</taxon>
        <taxon>Pterygota</taxon>
        <taxon>Neoptera</taxon>
        <taxon>Endopterygota</taxon>
        <taxon>Diptera</taxon>
        <taxon>Brachycera</taxon>
        <taxon>Muscomorpha</taxon>
        <taxon>Ephydroidea</taxon>
        <taxon>Drosophilidae</taxon>
        <taxon>Drosophila</taxon>
        <taxon>Sophophora</taxon>
    </lineage>
</organism>
<dbReference type="OrthoDB" id="7363665at2759"/>
<protein>
    <submittedName>
        <fullName evidence="4">GK21498</fullName>
    </submittedName>
</protein>
<dbReference type="GO" id="GO:0008010">
    <property type="term" value="F:structural constituent of chitin-based larval cuticle"/>
    <property type="evidence" value="ECO:0007669"/>
    <property type="project" value="TreeGrafter"/>
</dbReference>
<dbReference type="KEGG" id="dwi:6640508"/>
<dbReference type="EMBL" id="CH963849">
    <property type="protein sequence ID" value="EDW74221.1"/>
    <property type="molecule type" value="Genomic_DNA"/>
</dbReference>
<name>B4MQ32_DROWI</name>
<sequence length="112" mass="11998">MFKFLLVCALAALVSANQDPEVKELISDVLPDGFKSVLVLDNGVVAKSSGDEKGNINGVYEWISPEGVSVKVSYVADENGYQPQSDLLPTPPPIPAAILKSLDWIKANPSKE</sequence>
<dbReference type="OMA" id="ETHGGHE"/>
<reference evidence="4 5" key="1">
    <citation type="journal article" date="2007" name="Nature">
        <title>Evolution of genes and genomes on the Drosophila phylogeny.</title>
        <authorList>
            <consortium name="Drosophila 12 Genomes Consortium"/>
            <person name="Clark A.G."/>
            <person name="Eisen M.B."/>
            <person name="Smith D.R."/>
            <person name="Bergman C.M."/>
            <person name="Oliver B."/>
            <person name="Markow T.A."/>
            <person name="Kaufman T.C."/>
            <person name="Kellis M."/>
            <person name="Gelbart W."/>
            <person name="Iyer V.N."/>
            <person name="Pollard D.A."/>
            <person name="Sackton T.B."/>
            <person name="Larracuente A.M."/>
            <person name="Singh N.D."/>
            <person name="Abad J.P."/>
            <person name="Abt D.N."/>
            <person name="Adryan B."/>
            <person name="Aguade M."/>
            <person name="Akashi H."/>
            <person name="Anderson W.W."/>
            <person name="Aquadro C.F."/>
            <person name="Ardell D.H."/>
            <person name="Arguello R."/>
            <person name="Artieri C.G."/>
            <person name="Barbash D.A."/>
            <person name="Barker D."/>
            <person name="Barsanti P."/>
            <person name="Batterham P."/>
            <person name="Batzoglou S."/>
            <person name="Begun D."/>
            <person name="Bhutkar A."/>
            <person name="Blanco E."/>
            <person name="Bosak S.A."/>
            <person name="Bradley R.K."/>
            <person name="Brand A.D."/>
            <person name="Brent M.R."/>
            <person name="Brooks A.N."/>
            <person name="Brown R.H."/>
            <person name="Butlin R.K."/>
            <person name="Caggese C."/>
            <person name="Calvi B.R."/>
            <person name="Bernardo de Carvalho A."/>
            <person name="Caspi A."/>
            <person name="Castrezana S."/>
            <person name="Celniker S.E."/>
            <person name="Chang J.L."/>
            <person name="Chapple C."/>
            <person name="Chatterji S."/>
            <person name="Chinwalla A."/>
            <person name="Civetta A."/>
            <person name="Clifton S.W."/>
            <person name="Comeron J.M."/>
            <person name="Costello J.C."/>
            <person name="Coyne J.A."/>
            <person name="Daub J."/>
            <person name="David R.G."/>
            <person name="Delcher A.L."/>
            <person name="Delehaunty K."/>
            <person name="Do C.B."/>
            <person name="Ebling H."/>
            <person name="Edwards K."/>
            <person name="Eickbush T."/>
            <person name="Evans J.D."/>
            <person name="Filipski A."/>
            <person name="Findeiss S."/>
            <person name="Freyhult E."/>
            <person name="Fulton L."/>
            <person name="Fulton R."/>
            <person name="Garcia A.C."/>
            <person name="Gardiner A."/>
            <person name="Garfield D.A."/>
            <person name="Garvin B.E."/>
            <person name="Gibson G."/>
            <person name="Gilbert D."/>
            <person name="Gnerre S."/>
            <person name="Godfrey J."/>
            <person name="Good R."/>
            <person name="Gotea V."/>
            <person name="Gravely B."/>
            <person name="Greenberg A.J."/>
            <person name="Griffiths-Jones S."/>
            <person name="Gross S."/>
            <person name="Guigo R."/>
            <person name="Gustafson E.A."/>
            <person name="Haerty W."/>
            <person name="Hahn M.W."/>
            <person name="Halligan D.L."/>
            <person name="Halpern A.L."/>
            <person name="Halter G.M."/>
            <person name="Han M.V."/>
            <person name="Heger A."/>
            <person name="Hillier L."/>
            <person name="Hinrichs A.S."/>
            <person name="Holmes I."/>
            <person name="Hoskins R.A."/>
            <person name="Hubisz M.J."/>
            <person name="Hultmark D."/>
            <person name="Huntley M.A."/>
            <person name="Jaffe D.B."/>
            <person name="Jagadeeshan S."/>
            <person name="Jeck W.R."/>
            <person name="Johnson J."/>
            <person name="Jones C.D."/>
            <person name="Jordan W.C."/>
            <person name="Karpen G.H."/>
            <person name="Kataoka E."/>
            <person name="Keightley P.D."/>
            <person name="Kheradpour P."/>
            <person name="Kirkness E.F."/>
            <person name="Koerich L.B."/>
            <person name="Kristiansen K."/>
            <person name="Kudrna D."/>
            <person name="Kulathinal R.J."/>
            <person name="Kumar S."/>
            <person name="Kwok R."/>
            <person name="Lander E."/>
            <person name="Langley C.H."/>
            <person name="Lapoint R."/>
            <person name="Lazzaro B.P."/>
            <person name="Lee S.J."/>
            <person name="Levesque L."/>
            <person name="Li R."/>
            <person name="Lin C.F."/>
            <person name="Lin M.F."/>
            <person name="Lindblad-Toh K."/>
            <person name="Llopart A."/>
            <person name="Long M."/>
            <person name="Low L."/>
            <person name="Lozovsky E."/>
            <person name="Lu J."/>
            <person name="Luo M."/>
            <person name="Machado C.A."/>
            <person name="Makalowski W."/>
            <person name="Marzo M."/>
            <person name="Matsuda M."/>
            <person name="Matzkin L."/>
            <person name="McAllister B."/>
            <person name="McBride C.S."/>
            <person name="McKernan B."/>
            <person name="McKernan K."/>
            <person name="Mendez-Lago M."/>
            <person name="Minx P."/>
            <person name="Mollenhauer M.U."/>
            <person name="Montooth K."/>
            <person name="Mount S.M."/>
            <person name="Mu X."/>
            <person name="Myers E."/>
            <person name="Negre B."/>
            <person name="Newfeld S."/>
            <person name="Nielsen R."/>
            <person name="Noor M.A."/>
            <person name="O'Grady P."/>
            <person name="Pachter L."/>
            <person name="Papaceit M."/>
            <person name="Parisi M.J."/>
            <person name="Parisi M."/>
            <person name="Parts L."/>
            <person name="Pedersen J.S."/>
            <person name="Pesole G."/>
            <person name="Phillippy A.M."/>
            <person name="Ponting C.P."/>
            <person name="Pop M."/>
            <person name="Porcelli D."/>
            <person name="Powell J.R."/>
            <person name="Prohaska S."/>
            <person name="Pruitt K."/>
            <person name="Puig M."/>
            <person name="Quesneville H."/>
            <person name="Ram K.R."/>
            <person name="Rand D."/>
            <person name="Rasmussen M.D."/>
            <person name="Reed L.K."/>
            <person name="Reenan R."/>
            <person name="Reily A."/>
            <person name="Remington K.A."/>
            <person name="Rieger T.T."/>
            <person name="Ritchie M.G."/>
            <person name="Robin C."/>
            <person name="Rogers Y.H."/>
            <person name="Rohde C."/>
            <person name="Rozas J."/>
            <person name="Rubenfield M.J."/>
            <person name="Ruiz A."/>
            <person name="Russo S."/>
            <person name="Salzberg S.L."/>
            <person name="Sanchez-Gracia A."/>
            <person name="Saranga D.J."/>
            <person name="Sato H."/>
            <person name="Schaeffer S.W."/>
            <person name="Schatz M.C."/>
            <person name="Schlenke T."/>
            <person name="Schwartz R."/>
            <person name="Segarra C."/>
            <person name="Singh R.S."/>
            <person name="Sirot L."/>
            <person name="Sirota M."/>
            <person name="Sisneros N.B."/>
            <person name="Smith C.D."/>
            <person name="Smith T.F."/>
            <person name="Spieth J."/>
            <person name="Stage D.E."/>
            <person name="Stark A."/>
            <person name="Stephan W."/>
            <person name="Strausberg R.L."/>
            <person name="Strempel S."/>
            <person name="Sturgill D."/>
            <person name="Sutton G."/>
            <person name="Sutton G.G."/>
            <person name="Tao W."/>
            <person name="Teichmann S."/>
            <person name="Tobari Y.N."/>
            <person name="Tomimura Y."/>
            <person name="Tsolas J.M."/>
            <person name="Valente V.L."/>
            <person name="Venter E."/>
            <person name="Venter J.C."/>
            <person name="Vicario S."/>
            <person name="Vieira F.G."/>
            <person name="Vilella A.J."/>
            <person name="Villasante A."/>
            <person name="Walenz B."/>
            <person name="Wang J."/>
            <person name="Wasserman M."/>
            <person name="Watts T."/>
            <person name="Wilson D."/>
            <person name="Wilson R.K."/>
            <person name="Wing R.A."/>
            <person name="Wolfner M.F."/>
            <person name="Wong A."/>
            <person name="Wong G.K."/>
            <person name="Wu C.I."/>
            <person name="Wu G."/>
            <person name="Yamamoto D."/>
            <person name="Yang H.P."/>
            <person name="Yang S.P."/>
            <person name="Yorke J.A."/>
            <person name="Yoshida K."/>
            <person name="Zdobnov E."/>
            <person name="Zhang P."/>
            <person name="Zhang Y."/>
            <person name="Zimin A.V."/>
            <person name="Baldwin J."/>
            <person name="Abdouelleil A."/>
            <person name="Abdulkadir J."/>
            <person name="Abebe A."/>
            <person name="Abera B."/>
            <person name="Abreu J."/>
            <person name="Acer S.C."/>
            <person name="Aftuck L."/>
            <person name="Alexander A."/>
            <person name="An P."/>
            <person name="Anderson E."/>
            <person name="Anderson S."/>
            <person name="Arachi H."/>
            <person name="Azer M."/>
            <person name="Bachantsang P."/>
            <person name="Barry A."/>
            <person name="Bayul T."/>
            <person name="Berlin A."/>
            <person name="Bessette D."/>
            <person name="Bloom T."/>
            <person name="Blye J."/>
            <person name="Boguslavskiy L."/>
            <person name="Bonnet C."/>
            <person name="Boukhgalter B."/>
            <person name="Bourzgui I."/>
            <person name="Brown A."/>
            <person name="Cahill P."/>
            <person name="Channer S."/>
            <person name="Cheshatsang Y."/>
            <person name="Chuda L."/>
            <person name="Citroen M."/>
            <person name="Collymore A."/>
            <person name="Cooke P."/>
            <person name="Costello M."/>
            <person name="D'Aco K."/>
            <person name="Daza R."/>
            <person name="De Haan G."/>
            <person name="DeGray S."/>
            <person name="DeMaso C."/>
            <person name="Dhargay N."/>
            <person name="Dooley K."/>
            <person name="Dooley E."/>
            <person name="Doricent M."/>
            <person name="Dorje P."/>
            <person name="Dorjee K."/>
            <person name="Dupes A."/>
            <person name="Elong R."/>
            <person name="Falk J."/>
            <person name="Farina A."/>
            <person name="Faro S."/>
            <person name="Ferguson D."/>
            <person name="Fisher S."/>
            <person name="Foley C.D."/>
            <person name="Franke A."/>
            <person name="Friedrich D."/>
            <person name="Gadbois L."/>
            <person name="Gearin G."/>
            <person name="Gearin C.R."/>
            <person name="Giannoukos G."/>
            <person name="Goode T."/>
            <person name="Graham J."/>
            <person name="Grandbois E."/>
            <person name="Grewal S."/>
            <person name="Gyaltsen K."/>
            <person name="Hafez N."/>
            <person name="Hagos B."/>
            <person name="Hall J."/>
            <person name="Henson C."/>
            <person name="Hollinger A."/>
            <person name="Honan T."/>
            <person name="Huard M.D."/>
            <person name="Hughes L."/>
            <person name="Hurhula B."/>
            <person name="Husby M.E."/>
            <person name="Kamat A."/>
            <person name="Kanga B."/>
            <person name="Kashin S."/>
            <person name="Khazanovich D."/>
            <person name="Kisner P."/>
            <person name="Lance K."/>
            <person name="Lara M."/>
            <person name="Lee W."/>
            <person name="Lennon N."/>
            <person name="Letendre F."/>
            <person name="LeVine R."/>
            <person name="Lipovsky A."/>
            <person name="Liu X."/>
            <person name="Liu J."/>
            <person name="Liu S."/>
            <person name="Lokyitsang T."/>
            <person name="Lokyitsang Y."/>
            <person name="Lubonja R."/>
            <person name="Lui A."/>
            <person name="MacDonald P."/>
            <person name="Magnisalis V."/>
            <person name="Maru K."/>
            <person name="Matthews C."/>
            <person name="McCusker W."/>
            <person name="McDonough S."/>
            <person name="Mehta T."/>
            <person name="Meldrim J."/>
            <person name="Meneus L."/>
            <person name="Mihai O."/>
            <person name="Mihalev A."/>
            <person name="Mihova T."/>
            <person name="Mittelman R."/>
            <person name="Mlenga V."/>
            <person name="Montmayeur A."/>
            <person name="Mulrain L."/>
            <person name="Navidi A."/>
            <person name="Naylor J."/>
            <person name="Negash T."/>
            <person name="Nguyen T."/>
            <person name="Nguyen N."/>
            <person name="Nicol R."/>
            <person name="Norbu C."/>
            <person name="Norbu N."/>
            <person name="Novod N."/>
            <person name="O'Neill B."/>
            <person name="Osman S."/>
            <person name="Markiewicz E."/>
            <person name="Oyono O.L."/>
            <person name="Patti C."/>
            <person name="Phunkhang P."/>
            <person name="Pierre F."/>
            <person name="Priest M."/>
            <person name="Raghuraman S."/>
            <person name="Rege F."/>
            <person name="Reyes R."/>
            <person name="Rise C."/>
            <person name="Rogov P."/>
            <person name="Ross K."/>
            <person name="Ryan E."/>
            <person name="Settipalli S."/>
            <person name="Shea T."/>
            <person name="Sherpa N."/>
            <person name="Shi L."/>
            <person name="Shih D."/>
            <person name="Sparrow T."/>
            <person name="Spaulding J."/>
            <person name="Stalker J."/>
            <person name="Stange-Thomann N."/>
            <person name="Stavropoulos S."/>
            <person name="Stone C."/>
            <person name="Strader C."/>
            <person name="Tesfaye S."/>
            <person name="Thomson T."/>
            <person name="Thoulutsang Y."/>
            <person name="Thoulutsang D."/>
            <person name="Topham K."/>
            <person name="Topping I."/>
            <person name="Tsamla T."/>
            <person name="Vassiliev H."/>
            <person name="Vo A."/>
            <person name="Wangchuk T."/>
            <person name="Wangdi T."/>
            <person name="Weiand M."/>
            <person name="Wilkinson J."/>
            <person name="Wilson A."/>
            <person name="Yadav S."/>
            <person name="Young G."/>
            <person name="Yu Q."/>
            <person name="Zembek L."/>
            <person name="Zhong D."/>
            <person name="Zimmer A."/>
            <person name="Zwirko Z."/>
            <person name="Jaffe D.B."/>
            <person name="Alvarez P."/>
            <person name="Brockman W."/>
            <person name="Butler J."/>
            <person name="Chin C."/>
            <person name="Gnerre S."/>
            <person name="Grabherr M."/>
            <person name="Kleber M."/>
            <person name="Mauceli E."/>
            <person name="MacCallum I."/>
        </authorList>
    </citation>
    <scope>NUCLEOTIDE SEQUENCE [LARGE SCALE GENOMIC DNA]</scope>
    <source>
        <strain evidence="5">Tucson 14030-0811.24</strain>
    </source>
</reference>
<dbReference type="InterPro" id="IPR050468">
    <property type="entry name" value="Cuticle_Struct_Prot"/>
</dbReference>
<accession>B4MQ32</accession>
<dbReference type="InterPro" id="IPR000618">
    <property type="entry name" value="Insect_cuticle"/>
</dbReference>
<dbReference type="eggNOG" id="ENOG502TD3C">
    <property type="taxonomic scope" value="Eukaryota"/>
</dbReference>
<dbReference type="PROSITE" id="PS51155">
    <property type="entry name" value="CHIT_BIND_RR_2"/>
    <property type="match status" value="1"/>
</dbReference>
<proteinExistence type="predicted"/>
<keyword evidence="1 2" id="KW-0193">Cuticle</keyword>
<evidence type="ECO:0000256" key="2">
    <source>
        <dbReference type="PROSITE-ProRule" id="PRU00497"/>
    </source>
</evidence>
<dbReference type="PROSITE" id="PS00233">
    <property type="entry name" value="CHIT_BIND_RR_1"/>
    <property type="match status" value="1"/>
</dbReference>
<evidence type="ECO:0000256" key="1">
    <source>
        <dbReference type="ARBA" id="ARBA00022460"/>
    </source>
</evidence>
<dbReference type="Proteomes" id="UP000007798">
    <property type="component" value="Unassembled WGS sequence"/>
</dbReference>
<dbReference type="FunCoup" id="B4MQ32">
    <property type="interactions" value="24"/>
</dbReference>
<dbReference type="AlphaFoldDB" id="B4MQ32"/>